<evidence type="ECO:0000313" key="3">
    <source>
        <dbReference type="Proteomes" id="UP000602124"/>
    </source>
</evidence>
<evidence type="ECO:0000313" key="2">
    <source>
        <dbReference type="EMBL" id="MBJ3784668.1"/>
    </source>
</evidence>
<keyword evidence="1" id="KW-1133">Transmembrane helix</keyword>
<accession>A0A934MK24</accession>
<proteinExistence type="predicted"/>
<evidence type="ECO:0008006" key="4">
    <source>
        <dbReference type="Google" id="ProtNLM"/>
    </source>
</evidence>
<name>A0A934MK24_9HYPH</name>
<comment type="caution">
    <text evidence="2">The sequence shown here is derived from an EMBL/GenBank/DDBJ whole genome shotgun (WGS) entry which is preliminary data.</text>
</comment>
<dbReference type="Proteomes" id="UP000602124">
    <property type="component" value="Unassembled WGS sequence"/>
</dbReference>
<keyword evidence="3" id="KW-1185">Reference proteome</keyword>
<organism evidence="2 3">
    <name type="scientific">Devosia sediminis</name>
    <dbReference type="NCBI Taxonomy" id="2798801"/>
    <lineage>
        <taxon>Bacteria</taxon>
        <taxon>Pseudomonadati</taxon>
        <taxon>Pseudomonadota</taxon>
        <taxon>Alphaproteobacteria</taxon>
        <taxon>Hyphomicrobiales</taxon>
        <taxon>Devosiaceae</taxon>
        <taxon>Devosia</taxon>
    </lineage>
</organism>
<dbReference type="RefSeq" id="WP_198875906.1">
    <property type="nucleotide sequence ID" value="NZ_JAEKMH010000002.1"/>
</dbReference>
<feature type="transmembrane region" description="Helical" evidence="1">
    <location>
        <begin position="40"/>
        <end position="61"/>
    </location>
</feature>
<reference evidence="2" key="1">
    <citation type="submission" date="2020-12" db="EMBL/GenBank/DDBJ databases">
        <title>Devosia sp. MSA67 isolated from Mo River.</title>
        <authorList>
            <person name="Ma F."/>
            <person name="Zi Z."/>
        </authorList>
    </citation>
    <scope>NUCLEOTIDE SEQUENCE</scope>
    <source>
        <strain evidence="2">MSA67</strain>
    </source>
</reference>
<keyword evidence="1" id="KW-0472">Membrane</keyword>
<keyword evidence="1" id="KW-0812">Transmembrane</keyword>
<dbReference type="AlphaFoldDB" id="A0A934MK24"/>
<evidence type="ECO:0000256" key="1">
    <source>
        <dbReference type="SAM" id="Phobius"/>
    </source>
</evidence>
<feature type="transmembrane region" description="Helical" evidence="1">
    <location>
        <begin position="67"/>
        <end position="92"/>
    </location>
</feature>
<gene>
    <name evidence="2" type="ORF">JEQ47_08055</name>
</gene>
<dbReference type="EMBL" id="JAEKMH010000002">
    <property type="protein sequence ID" value="MBJ3784668.1"/>
    <property type="molecule type" value="Genomic_DNA"/>
</dbReference>
<sequence>MPQTLPTFFEEARDAARGAWALVLGRQDAPRYFDFSTRGVIGSLIALVLAVGVSVFGPQLLGVPSPVGAAAMMTLLSVLLFAIQIGAAYLVLNLLGRLDGFLPYLVADNWVNFYVSLIGAVSIVLLGGSDVMLVAVGLLSIIVEINIARRIVTLAPMQIAIFIVAQVAAQLIGLLVLGGVILQAMGPLPPG</sequence>
<protein>
    <recommendedName>
        <fullName evidence="4">Yip1 domain-containing protein</fullName>
    </recommendedName>
</protein>
<feature type="transmembrane region" description="Helical" evidence="1">
    <location>
        <begin position="160"/>
        <end position="185"/>
    </location>
</feature>